<dbReference type="Proteomes" id="UP000526942">
    <property type="component" value="Unassembled WGS sequence"/>
</dbReference>
<dbReference type="AlphaFoldDB" id="A0A7L0G319"/>
<dbReference type="GO" id="GO:0004303">
    <property type="term" value="F:estradiol 17-beta-dehydrogenase [NAD(P)+] activity"/>
    <property type="evidence" value="ECO:0007669"/>
    <property type="project" value="TreeGrafter"/>
</dbReference>
<dbReference type="GO" id="GO:0005739">
    <property type="term" value="C:mitochondrion"/>
    <property type="evidence" value="ECO:0007669"/>
    <property type="project" value="TreeGrafter"/>
</dbReference>
<name>A0A7L0G319_CORCN</name>
<reference evidence="3 4" key="1">
    <citation type="submission" date="2019-09" db="EMBL/GenBank/DDBJ databases">
        <title>Bird 10,000 Genomes (B10K) Project - Family phase.</title>
        <authorList>
            <person name="Zhang G."/>
        </authorList>
    </citation>
    <scope>NUCLEOTIDE SEQUENCE [LARGE SCALE GENOMIC DNA]</scope>
    <source>
        <strain evidence="3">B10K-DU-011-20</strain>
        <tissue evidence="3">Muscle</tissue>
    </source>
</reference>
<dbReference type="PRINTS" id="PR00081">
    <property type="entry name" value="GDHRDH"/>
</dbReference>
<evidence type="ECO:0000256" key="1">
    <source>
        <dbReference type="ARBA" id="ARBA00006484"/>
    </source>
</evidence>
<protein>
    <submittedName>
        <fullName evidence="3">HCD2 dehydrogenase</fullName>
    </submittedName>
</protein>
<gene>
    <name evidence="3" type="primary">Hsd17b10</name>
    <name evidence="3" type="ORF">CORCON_R05827</name>
</gene>
<organism evidence="3 4">
    <name type="scientific">Corythaixoides concolor</name>
    <name type="common">Grey go-away-bird</name>
    <dbReference type="NCBI Taxonomy" id="103956"/>
    <lineage>
        <taxon>Eukaryota</taxon>
        <taxon>Metazoa</taxon>
        <taxon>Chordata</taxon>
        <taxon>Craniata</taxon>
        <taxon>Vertebrata</taxon>
        <taxon>Euteleostomi</taxon>
        <taxon>Archelosauria</taxon>
        <taxon>Archosauria</taxon>
        <taxon>Dinosauria</taxon>
        <taxon>Saurischia</taxon>
        <taxon>Theropoda</taxon>
        <taxon>Coelurosauria</taxon>
        <taxon>Aves</taxon>
        <taxon>Neognathae</taxon>
        <taxon>Neoaves</taxon>
        <taxon>Otidimorphae</taxon>
        <taxon>Musophagiformes</taxon>
        <taxon>Musophagidae</taxon>
        <taxon>Corythaixoides</taxon>
    </lineage>
</organism>
<dbReference type="PANTHER" id="PTHR43658:SF8">
    <property type="entry name" value="17-BETA-HYDROXYSTEROID DEHYDROGENASE 14-RELATED"/>
    <property type="match status" value="1"/>
</dbReference>
<dbReference type="InterPro" id="IPR002347">
    <property type="entry name" value="SDR_fam"/>
</dbReference>
<dbReference type="InterPro" id="IPR036291">
    <property type="entry name" value="NAD(P)-bd_dom_sf"/>
</dbReference>
<accession>A0A7L0G319</accession>
<keyword evidence="2" id="KW-0560">Oxidoreductase</keyword>
<dbReference type="EMBL" id="VXAM01004845">
    <property type="protein sequence ID" value="NXK01490.1"/>
    <property type="molecule type" value="Genomic_DNA"/>
</dbReference>
<comment type="similarity">
    <text evidence="1">Belongs to the short-chain dehydrogenases/reductases (SDR) family.</text>
</comment>
<sequence>RGPPRKGRSEGPLLTIDPAAILCPPPPPRNLQGLVALVTGGASGLGRATAERLVAHGARVVLLDLPTSPGVQVAKELGERCAFAPADVTSAEEVGDALALAQKEFGRLDLAVNCAGVGIAVKTYNSKKDKVHELEDFQRVVNVSL</sequence>
<evidence type="ECO:0000313" key="4">
    <source>
        <dbReference type="Proteomes" id="UP000526942"/>
    </source>
</evidence>
<dbReference type="GO" id="GO:0006631">
    <property type="term" value="P:fatty acid metabolic process"/>
    <property type="evidence" value="ECO:0007669"/>
    <property type="project" value="TreeGrafter"/>
</dbReference>
<proteinExistence type="inferred from homology"/>
<dbReference type="OrthoDB" id="1274115at2759"/>
<evidence type="ECO:0000313" key="3">
    <source>
        <dbReference type="EMBL" id="NXK01490.1"/>
    </source>
</evidence>
<dbReference type="GO" id="GO:0008209">
    <property type="term" value="P:androgen metabolic process"/>
    <property type="evidence" value="ECO:0007669"/>
    <property type="project" value="TreeGrafter"/>
</dbReference>
<evidence type="ECO:0000256" key="2">
    <source>
        <dbReference type="ARBA" id="ARBA00023002"/>
    </source>
</evidence>
<keyword evidence="4" id="KW-1185">Reference proteome</keyword>
<dbReference type="GO" id="GO:0008210">
    <property type="term" value="P:estrogen metabolic process"/>
    <property type="evidence" value="ECO:0007669"/>
    <property type="project" value="TreeGrafter"/>
</dbReference>
<dbReference type="SUPFAM" id="SSF51735">
    <property type="entry name" value="NAD(P)-binding Rossmann-fold domains"/>
    <property type="match status" value="1"/>
</dbReference>
<dbReference type="PANTHER" id="PTHR43658">
    <property type="entry name" value="SHORT-CHAIN DEHYDROGENASE/REDUCTASE"/>
    <property type="match status" value="1"/>
</dbReference>
<dbReference type="Gene3D" id="3.40.50.720">
    <property type="entry name" value="NAD(P)-binding Rossmann-like Domain"/>
    <property type="match status" value="1"/>
</dbReference>
<feature type="non-terminal residue" evidence="3">
    <location>
        <position position="145"/>
    </location>
</feature>
<dbReference type="Pfam" id="PF00106">
    <property type="entry name" value="adh_short"/>
    <property type="match status" value="1"/>
</dbReference>
<comment type="caution">
    <text evidence="3">The sequence shown here is derived from an EMBL/GenBank/DDBJ whole genome shotgun (WGS) entry which is preliminary data.</text>
</comment>
<feature type="non-terminal residue" evidence="3">
    <location>
        <position position="1"/>
    </location>
</feature>